<dbReference type="EMBL" id="LT719092">
    <property type="protein sequence ID" value="SJK84632.1"/>
    <property type="molecule type" value="Genomic_DNA"/>
</dbReference>
<organism evidence="1 2">
    <name type="scientific">Cuniculiplasma divulgatum</name>
    <dbReference type="NCBI Taxonomy" id="1673428"/>
    <lineage>
        <taxon>Archaea</taxon>
        <taxon>Methanobacteriati</taxon>
        <taxon>Thermoplasmatota</taxon>
        <taxon>Thermoplasmata</taxon>
        <taxon>Thermoplasmatales</taxon>
        <taxon>Cuniculiplasmataceae</taxon>
        <taxon>Cuniculiplasma</taxon>
    </lineage>
</organism>
<dbReference type="Proteomes" id="UP000187822">
    <property type="component" value="Chromosome I"/>
</dbReference>
<dbReference type="AlphaFoldDB" id="A0A1R4A6Q5"/>
<dbReference type="STRING" id="1673428.CPM_0784"/>
<evidence type="ECO:0000313" key="2">
    <source>
        <dbReference type="Proteomes" id="UP000187822"/>
    </source>
</evidence>
<name>A0A1R4A6Q5_9ARCH</name>
<sequence>MMKMRELEKFEISVLNLCKDDKLREKLRNKMLKSKEPTDPFQLKKIENKIEKANKKIS</sequence>
<accession>A0A1R4A6Q5</accession>
<proteinExistence type="predicted"/>
<dbReference type="KEGG" id="cdiv:CPM_0784"/>
<keyword evidence="2" id="KW-1185">Reference proteome</keyword>
<protein>
    <submittedName>
        <fullName evidence="1">Uncharacterized protein</fullName>
    </submittedName>
</protein>
<reference evidence="2" key="1">
    <citation type="submission" date="2016-06" db="EMBL/GenBank/DDBJ databases">
        <authorList>
            <person name="Toshchakov V.S."/>
        </authorList>
    </citation>
    <scope>NUCLEOTIDE SEQUENCE [LARGE SCALE GENOMIC DNA]</scope>
    <source>
        <strain>PM4 (JCM 30641</strain>
        <strain evidence="2">\VKM B-2940)</strain>
    </source>
</reference>
<gene>
    <name evidence="1" type="ORF">CPM_0784</name>
</gene>
<evidence type="ECO:0000313" key="1">
    <source>
        <dbReference type="EMBL" id="SJK84632.1"/>
    </source>
</evidence>